<gene>
    <name evidence="10" type="ORF">L21TH_2050</name>
</gene>
<dbReference type="PROSITE" id="PS00198">
    <property type="entry name" value="4FE4S_FER_1"/>
    <property type="match status" value="1"/>
</dbReference>
<evidence type="ECO:0000256" key="3">
    <source>
        <dbReference type="ARBA" id="ARBA00022694"/>
    </source>
</evidence>
<keyword evidence="11" id="KW-1185">Reference proteome</keyword>
<dbReference type="OrthoDB" id="9784571at2"/>
<dbReference type="Gene3D" id="1.25.10.10">
    <property type="entry name" value="Leucine-rich Repeat Variant"/>
    <property type="match status" value="1"/>
</dbReference>
<dbReference type="STRING" id="1304284.L21TH_2050"/>
<dbReference type="GO" id="GO:0052693">
    <property type="term" value="F:epoxyqueuosine reductase activity"/>
    <property type="evidence" value="ECO:0007669"/>
    <property type="project" value="TreeGrafter"/>
</dbReference>
<dbReference type="RefSeq" id="WP_006315473.1">
    <property type="nucleotide sequence ID" value="NZ_ARZA01000227.1"/>
</dbReference>
<dbReference type="NCBIfam" id="TIGR00276">
    <property type="entry name" value="tRNA epoxyqueuosine(34) reductase QueG"/>
    <property type="match status" value="1"/>
</dbReference>
<evidence type="ECO:0000256" key="7">
    <source>
        <dbReference type="ARBA" id="ARBA00023004"/>
    </source>
</evidence>
<dbReference type="InterPro" id="IPR016024">
    <property type="entry name" value="ARM-type_fold"/>
</dbReference>
<keyword evidence="3" id="KW-0819">tRNA processing</keyword>
<dbReference type="Pfam" id="PF13484">
    <property type="entry name" value="Fer4_16"/>
    <property type="match status" value="1"/>
</dbReference>
<keyword evidence="1" id="KW-0004">4Fe-4S</keyword>
<evidence type="ECO:0000256" key="8">
    <source>
        <dbReference type="ARBA" id="ARBA00023014"/>
    </source>
</evidence>
<dbReference type="Proteomes" id="UP000013378">
    <property type="component" value="Unassembled WGS sequence"/>
</dbReference>
<dbReference type="InterPro" id="IPR004453">
    <property type="entry name" value="QueG"/>
</dbReference>
<evidence type="ECO:0000313" key="10">
    <source>
        <dbReference type="EMBL" id="EOC99898.1"/>
    </source>
</evidence>
<dbReference type="Pfam" id="PF08331">
    <property type="entry name" value="QueG_DUF1730"/>
    <property type="match status" value="1"/>
</dbReference>
<dbReference type="SUPFAM" id="SSF48371">
    <property type="entry name" value="ARM repeat"/>
    <property type="match status" value="1"/>
</dbReference>
<dbReference type="GO" id="GO:0008616">
    <property type="term" value="P:tRNA queuosine(34) biosynthetic process"/>
    <property type="evidence" value="ECO:0007669"/>
    <property type="project" value="UniProtKB-KW"/>
</dbReference>
<dbReference type="GO" id="GO:0046872">
    <property type="term" value="F:metal ion binding"/>
    <property type="evidence" value="ECO:0007669"/>
    <property type="project" value="UniProtKB-KW"/>
</dbReference>
<dbReference type="PANTHER" id="PTHR30002">
    <property type="entry name" value="EPOXYQUEUOSINE REDUCTASE"/>
    <property type="match status" value="1"/>
</dbReference>
<evidence type="ECO:0000256" key="4">
    <source>
        <dbReference type="ARBA" id="ARBA00022723"/>
    </source>
</evidence>
<feature type="domain" description="4Fe-4S ferredoxin-type" evidence="9">
    <location>
        <begin position="172"/>
        <end position="201"/>
    </location>
</feature>
<keyword evidence="2" id="KW-0963">Cytoplasm</keyword>
<sequence length="374" mass="43426">MNLKDYIIDKAKGIGIDIIGFTDAEPFDEVKEFLIQRKEKGFHTEFEEEDLEKRYNPKLHLPSAKSIIVIGLSYNVDFKLKRDNKLVGRLSKSSWGIDYHKVVKEKIQLLVEEIRKIIDFDYKAFVDTGPLIDRYIAEKSGIGWYGKNCSIINDEFGSFIFLGYILTDLDLQKDNSLKSKCEDCRLCIDACPTNAIQEDYKINATRCVSYLTQTKKRIPYELRDKMGVKIYGCDTCQLVCPKNKNVKKGQIKEFIPHKTSGYLDLLELLKISNKEFKKKYGHISGSWRGKNILKRNAIIALGNIGDKKYLDLIEKQLNDPSPMIREYAAWAILKIDIKRGKELLKQRLQLEKDKEVKEELEKLLKYFKVENKLT</sequence>
<dbReference type="PATRIC" id="fig|1304284.3.peg.2015"/>
<evidence type="ECO:0000259" key="9">
    <source>
        <dbReference type="PROSITE" id="PS51379"/>
    </source>
</evidence>
<dbReference type="SUPFAM" id="SSF54862">
    <property type="entry name" value="4Fe-4S ferredoxins"/>
    <property type="match status" value="1"/>
</dbReference>
<dbReference type="InterPro" id="IPR017900">
    <property type="entry name" value="4Fe4S_Fe_S_CS"/>
</dbReference>
<name>R1CT77_9FIRM</name>
<dbReference type="InterPro" id="IPR013542">
    <property type="entry name" value="QueG_DUF1730"/>
</dbReference>
<dbReference type="EMBL" id="ARZA01000227">
    <property type="protein sequence ID" value="EOC99898.1"/>
    <property type="molecule type" value="Genomic_DNA"/>
</dbReference>
<evidence type="ECO:0000256" key="5">
    <source>
        <dbReference type="ARBA" id="ARBA00022785"/>
    </source>
</evidence>
<dbReference type="InterPro" id="IPR011989">
    <property type="entry name" value="ARM-like"/>
</dbReference>
<dbReference type="PANTHER" id="PTHR30002:SF4">
    <property type="entry name" value="EPOXYQUEUOSINE REDUCTASE"/>
    <property type="match status" value="1"/>
</dbReference>
<dbReference type="Pfam" id="PF13646">
    <property type="entry name" value="HEAT_2"/>
    <property type="match status" value="1"/>
</dbReference>
<accession>R1CT77</accession>
<keyword evidence="7" id="KW-0408">Iron</keyword>
<proteinExistence type="predicted"/>
<reference evidence="10 11" key="1">
    <citation type="journal article" date="2015" name="Geomicrobiol. J.">
        <title>Caldisalinibacter kiritimatiensis gen. nov., sp. nov., a moderately thermohalophilic thiosulfate-reducing bacterium from a hypersaline microbial mat.</title>
        <authorList>
            <person name="Ben Hania W."/>
            <person name="Joseph M."/>
            <person name="Fiebig A."/>
            <person name="Bunk B."/>
            <person name="Klenk H.-P."/>
            <person name="Fardeau M.-L."/>
            <person name="Spring S."/>
        </authorList>
    </citation>
    <scope>NUCLEOTIDE SEQUENCE [LARGE SCALE GENOMIC DNA]</scope>
    <source>
        <strain evidence="10 11">L21-TH-D2</strain>
    </source>
</reference>
<evidence type="ECO:0000256" key="2">
    <source>
        <dbReference type="ARBA" id="ARBA00022490"/>
    </source>
</evidence>
<evidence type="ECO:0000313" key="11">
    <source>
        <dbReference type="Proteomes" id="UP000013378"/>
    </source>
</evidence>
<comment type="caution">
    <text evidence="10">The sequence shown here is derived from an EMBL/GenBank/DDBJ whole genome shotgun (WGS) entry which is preliminary data.</text>
</comment>
<dbReference type="PROSITE" id="PS51379">
    <property type="entry name" value="4FE4S_FER_2"/>
    <property type="match status" value="1"/>
</dbReference>
<evidence type="ECO:0000256" key="1">
    <source>
        <dbReference type="ARBA" id="ARBA00022485"/>
    </source>
</evidence>
<keyword evidence="8" id="KW-0411">Iron-sulfur</keyword>
<keyword evidence="6" id="KW-0560">Oxidoreductase</keyword>
<protein>
    <submittedName>
        <fullName evidence="10">Epoxyqueuosine (OQ) reductase QueG</fullName>
    </submittedName>
</protein>
<keyword evidence="5" id="KW-0671">Queuosine biosynthesis</keyword>
<evidence type="ECO:0000256" key="6">
    <source>
        <dbReference type="ARBA" id="ARBA00023002"/>
    </source>
</evidence>
<dbReference type="Gene3D" id="3.30.70.20">
    <property type="match status" value="1"/>
</dbReference>
<organism evidence="10 11">
    <name type="scientific">Caldisalinibacter kiritimatiensis</name>
    <dbReference type="NCBI Taxonomy" id="1304284"/>
    <lineage>
        <taxon>Bacteria</taxon>
        <taxon>Bacillati</taxon>
        <taxon>Bacillota</taxon>
        <taxon>Tissierellia</taxon>
        <taxon>Tissierellales</taxon>
        <taxon>Thermohalobacteraceae</taxon>
        <taxon>Caldisalinibacter</taxon>
    </lineage>
</organism>
<keyword evidence="4" id="KW-0479">Metal-binding</keyword>
<dbReference type="AlphaFoldDB" id="R1CT77"/>
<dbReference type="eggNOG" id="COG1600">
    <property type="taxonomic scope" value="Bacteria"/>
</dbReference>
<dbReference type="InterPro" id="IPR017896">
    <property type="entry name" value="4Fe4S_Fe-S-bd"/>
</dbReference>
<dbReference type="GO" id="GO:0051539">
    <property type="term" value="F:4 iron, 4 sulfur cluster binding"/>
    <property type="evidence" value="ECO:0007669"/>
    <property type="project" value="UniProtKB-KW"/>
</dbReference>